<name>A0A1B2ENH9_9HYPH</name>
<sequence length="160" mass="16780">MPMPRVHPRMHIDIAGLAIALILLALAGLVWWDMTKLQLLSPYDVGPKAMPVIVSAGLALLAVGNGISAFRGDLPARDSLDWRPIILILGGLACLIALIAVGGGFMIGTAILFATTSAAFGRRAFFTDLLIGAVIAVVVYLLFAKLLALSLPAGPLENLL</sequence>
<evidence type="ECO:0000256" key="1">
    <source>
        <dbReference type="SAM" id="Phobius"/>
    </source>
</evidence>
<feature type="transmembrane region" description="Helical" evidence="1">
    <location>
        <begin position="52"/>
        <end position="74"/>
    </location>
</feature>
<feature type="transmembrane region" description="Helical" evidence="1">
    <location>
        <begin position="125"/>
        <end position="143"/>
    </location>
</feature>
<organism evidence="3">
    <name type="scientific">Microvirga ossetica</name>
    <dbReference type="NCBI Taxonomy" id="1882682"/>
    <lineage>
        <taxon>Bacteria</taxon>
        <taxon>Pseudomonadati</taxon>
        <taxon>Pseudomonadota</taxon>
        <taxon>Alphaproteobacteria</taxon>
        <taxon>Hyphomicrobiales</taxon>
        <taxon>Methylobacteriaceae</taxon>
        <taxon>Microvirga</taxon>
    </lineage>
</organism>
<feature type="transmembrane region" description="Helical" evidence="1">
    <location>
        <begin position="12"/>
        <end position="32"/>
    </location>
</feature>
<keyword evidence="1" id="KW-1133">Transmembrane helix</keyword>
<reference evidence="3" key="1">
    <citation type="submission" date="2016-07" db="EMBL/GenBank/DDBJ databases">
        <title>Microvirga ossetica sp. nov. a new species of rhizobia isolated from root nodules of the legume species Vicia alpestris Steven originated from North Ossetia region in the Caucasus.</title>
        <authorList>
            <person name="Safronova V.I."/>
            <person name="Kuznetsova I.G."/>
            <person name="Sazanova A.L."/>
            <person name="Belimov A."/>
            <person name="Andronov E."/>
            <person name="Osledkin Y.S."/>
            <person name="Onishchuk O.P."/>
            <person name="Kurchak O.N."/>
            <person name="Shaposhnikov A.I."/>
            <person name="Willems A."/>
            <person name="Tikhonovich I.A."/>
        </authorList>
    </citation>
    <scope>NUCLEOTIDE SEQUENCE [LARGE SCALE GENOMIC DNA]</scope>
    <source>
        <strain evidence="3">V5/3M</strain>
    </source>
</reference>
<keyword evidence="1" id="KW-0472">Membrane</keyword>
<evidence type="ECO:0000313" key="3">
    <source>
        <dbReference type="EMBL" id="ANY81538.1"/>
    </source>
</evidence>
<dbReference type="AlphaFoldDB" id="A0A1B2ENH9"/>
<proteinExistence type="predicted"/>
<feature type="transmembrane region" description="Helical" evidence="1">
    <location>
        <begin position="86"/>
        <end position="113"/>
    </location>
</feature>
<feature type="domain" description="DUF1468" evidence="2">
    <location>
        <begin position="18"/>
        <end position="152"/>
    </location>
</feature>
<gene>
    <name evidence="3" type="ORF">BB934_02065</name>
</gene>
<dbReference type="InterPro" id="IPR009936">
    <property type="entry name" value="DUF1468"/>
</dbReference>
<accession>A0A1B2ENH9</accession>
<evidence type="ECO:0000259" key="2">
    <source>
        <dbReference type="Pfam" id="PF07331"/>
    </source>
</evidence>
<dbReference type="KEGG" id="moc:BB934_02065"/>
<protein>
    <submittedName>
        <fullName evidence="3">Tripartite tricarboxylate transporter TctB</fullName>
    </submittedName>
</protein>
<dbReference type="EMBL" id="CP016616">
    <property type="protein sequence ID" value="ANY81538.1"/>
    <property type="molecule type" value="Genomic_DNA"/>
</dbReference>
<dbReference type="Pfam" id="PF07331">
    <property type="entry name" value="TctB"/>
    <property type="match status" value="1"/>
</dbReference>
<keyword evidence="1" id="KW-0812">Transmembrane</keyword>